<reference evidence="1" key="1">
    <citation type="submission" date="2021-01" db="EMBL/GenBank/DDBJ databases">
        <authorList>
            <person name="Corre E."/>
            <person name="Pelletier E."/>
            <person name="Niang G."/>
            <person name="Scheremetjew M."/>
            <person name="Finn R."/>
            <person name="Kale V."/>
            <person name="Holt S."/>
            <person name="Cochrane G."/>
            <person name="Meng A."/>
            <person name="Brown T."/>
            <person name="Cohen L."/>
        </authorList>
    </citation>
    <scope>NUCLEOTIDE SEQUENCE</scope>
    <source>
        <strain evidence="1">NIES-381</strain>
    </source>
</reference>
<sequence length="140" mass="15874">MIPYLSAEPTFRPLPCPISTDSLVPKFSAPAHVICLRRQTWPSSAPHQERSKTHRLQVAGTNTMALVAIRQACVHWLQYGTLGSPEHDPVWHCYAMPPRHPPLHPSKNNFSTFGPLQKFRRLGHRRTKCVQLPLAQVLKT</sequence>
<dbReference type="AlphaFoldDB" id="A0A7S1IDJ4"/>
<proteinExistence type="predicted"/>
<evidence type="ECO:0000313" key="1">
    <source>
        <dbReference type="EMBL" id="CAD9009168.1"/>
    </source>
</evidence>
<gene>
    <name evidence="1" type="ORF">EGYM00392_LOCUS20262</name>
</gene>
<accession>A0A7S1IDJ4</accession>
<name>A0A7S1IDJ4_9EUGL</name>
<organism evidence="1">
    <name type="scientific">Eutreptiella gymnastica</name>
    <dbReference type="NCBI Taxonomy" id="73025"/>
    <lineage>
        <taxon>Eukaryota</taxon>
        <taxon>Discoba</taxon>
        <taxon>Euglenozoa</taxon>
        <taxon>Euglenida</taxon>
        <taxon>Spirocuta</taxon>
        <taxon>Euglenophyceae</taxon>
        <taxon>Eutreptiales</taxon>
        <taxon>Eutreptiaceae</taxon>
        <taxon>Eutreptiella</taxon>
    </lineage>
</organism>
<dbReference type="EMBL" id="HBGA01055038">
    <property type="protein sequence ID" value="CAD9009168.1"/>
    <property type="molecule type" value="Transcribed_RNA"/>
</dbReference>
<protein>
    <submittedName>
        <fullName evidence="1">Uncharacterized protein</fullName>
    </submittedName>
</protein>